<keyword evidence="1 9" id="KW-0963">Cytoplasm</keyword>
<evidence type="ECO:0000256" key="4">
    <source>
        <dbReference type="ARBA" id="ARBA00022801"/>
    </source>
</evidence>
<dbReference type="Gene3D" id="3.30.2060.10">
    <property type="entry name" value="Penicillin-binding protein 1b domain"/>
    <property type="match status" value="1"/>
</dbReference>
<dbReference type="SMART" id="SM00490">
    <property type="entry name" value="HELICc"/>
    <property type="match status" value="1"/>
</dbReference>
<sequence length="1165" mass="128415">MKPTTHITLSGAPEGFDAKLLLDEVAKSGSPLIHVARDDKRMTAMREALRFFAPDMPVITFPGWDCLPYDRVSPNADISAQRMATLAGLVHEMPAQFILLTTLGAATQRVPSRDVLRTAAWSASVGGRVDEKALRQFLVRMGFVQSPTVMEPGDYAVRGGIIDIYPPGDMGPVRLDLFGDVLDGARRFDPATQRTTEKLDLVELAPVSEVILDEAAITRFRQNYRIEFGAAGTDDPLYEAISAGRKHQGAEHWLAFYYDDLETLFDYLPKATVTLDDQFTPTRLARWDSVADQYETRKIAMATRSKMDSVYKPAPATGLYLDDAAWEAAIGDRRVLQLGPLPQPTGMGVVDASGRIGRNFSPERQQESVSLFGALAAHIKTKLQDGPVLIASYSEGARERLTGLIEEEGLAEAIPVPNATRIGKSGLHLAVWALEHGFEAPWTIGNSKSHITVISEQDVLGDRLIRRPKRKRRAENFLSEVQSLTPNDLVVHVDHGIGRYLGMEVVTAAAAAHECLVLEYAETSKLYLPVENIELLSKYGHEEGLLDRLGGGAWQSKKAKLKERIREMADKLIRIAAERALRKAPVMEPPAGMWDAFAARFPYQETDDQLSAIGDVIDDLTSGSPMDRLVVGDVGFGKTEVAMRAAFVAAMSGSQVAVIAPTTLLARQHFKSFAERFRGFPIEVRQLSRFVSAKDAAATRDGMAKGTVDIVIGTHALLAKTIKFRDLGLLVIDEEQHFGVGHKERLKAMRTDVHVLTLTATPIPRTLQLSLTGVRDLSIIGTPPVDRLSIRTYVSEFDKITLREALLRERYRGGQSFYVVPRISDLPEIEAFLKEQLPELTYVVAHGQMAAGELDDRMNAFYDGSYDILLATTIVESGLDIPTANTMIIHRADMFGLAQLYQIRGRVGRSKTRAYAYLTTKPREKLTSTAEKRLRVIGSLDTLGAGFTLASQDMDIRGAGNLLGEEQSGQMRDVGFELYQSMLEDAIAKIRTGELEGIVDDDDGQWAPQINLGVPVLIPEKFVPDLDVRLGLYRRLSELTTKVELEGFAAELIDRFGKLPREVNTLMLVIRIKAMCKRAGIAKLDAGPKGATIQFHNNKFASPEGLVQFIQDQRGLAKVKDNKVVVQRDWKTDADKIKGGFAIARDLAEHVVAKQKAAKKAKAAS</sequence>
<dbReference type="InterPro" id="IPR047112">
    <property type="entry name" value="RecG/Mfd"/>
</dbReference>
<keyword evidence="3 9" id="KW-0227">DNA damage</keyword>
<dbReference type="Gene3D" id="2.40.10.170">
    <property type="match status" value="1"/>
</dbReference>
<dbReference type="GO" id="GO:0000716">
    <property type="term" value="P:transcription-coupled nucleotide-excision repair, DNA damage recognition"/>
    <property type="evidence" value="ECO:0007669"/>
    <property type="project" value="UniProtKB-UniRule"/>
</dbReference>
<dbReference type="InterPro" id="IPR041471">
    <property type="entry name" value="UvrB_inter"/>
</dbReference>
<gene>
    <name evidence="9" type="primary">mfd</name>
    <name evidence="12" type="ORF">GGR95_002142</name>
</gene>
<comment type="caution">
    <text evidence="12">The sequence shown here is derived from an EMBL/GenBank/DDBJ whole genome shotgun (WGS) entry which is preliminary data.</text>
</comment>
<dbReference type="GO" id="GO:0005524">
    <property type="term" value="F:ATP binding"/>
    <property type="evidence" value="ECO:0007669"/>
    <property type="project" value="UniProtKB-UniRule"/>
</dbReference>
<keyword evidence="13" id="KW-1185">Reference proteome</keyword>
<keyword evidence="5 12" id="KW-0347">Helicase</keyword>
<dbReference type="Gene3D" id="3.40.50.300">
    <property type="entry name" value="P-loop containing nucleotide triphosphate hydrolases"/>
    <property type="match status" value="2"/>
</dbReference>
<dbReference type="EC" id="3.6.4.-" evidence="9"/>
<dbReference type="InterPro" id="IPR037235">
    <property type="entry name" value="TRCF-like_C_D7"/>
</dbReference>
<dbReference type="Pfam" id="PF02559">
    <property type="entry name" value="CarD_TRCF_RID"/>
    <property type="match status" value="1"/>
</dbReference>
<dbReference type="Pfam" id="PF17757">
    <property type="entry name" value="UvrB_inter"/>
    <property type="match status" value="1"/>
</dbReference>
<dbReference type="InterPro" id="IPR036101">
    <property type="entry name" value="CarD-like/TRCF_RID_sf"/>
</dbReference>
<evidence type="ECO:0000256" key="7">
    <source>
        <dbReference type="ARBA" id="ARBA00023125"/>
    </source>
</evidence>
<dbReference type="Gene3D" id="3.90.1150.50">
    <property type="entry name" value="Transcription-repair-coupling factor, D7 domain"/>
    <property type="match status" value="1"/>
</dbReference>
<dbReference type="InterPro" id="IPR011545">
    <property type="entry name" value="DEAD/DEAH_box_helicase_dom"/>
</dbReference>
<dbReference type="Pfam" id="PF00271">
    <property type="entry name" value="Helicase_C"/>
    <property type="match status" value="1"/>
</dbReference>
<dbReference type="PANTHER" id="PTHR47964:SF1">
    <property type="entry name" value="ATP-DEPENDENT DNA HELICASE HOMOLOG RECG, CHLOROPLASTIC"/>
    <property type="match status" value="1"/>
</dbReference>
<dbReference type="NCBIfam" id="TIGR00580">
    <property type="entry name" value="mfd"/>
    <property type="match status" value="1"/>
</dbReference>
<evidence type="ECO:0000256" key="1">
    <source>
        <dbReference type="ARBA" id="ARBA00022490"/>
    </source>
</evidence>
<keyword evidence="4 9" id="KW-0378">Hydrolase</keyword>
<evidence type="ECO:0000313" key="13">
    <source>
        <dbReference type="Proteomes" id="UP000530268"/>
    </source>
</evidence>
<dbReference type="InterPro" id="IPR027417">
    <property type="entry name" value="P-loop_NTPase"/>
</dbReference>
<dbReference type="CDD" id="cd17991">
    <property type="entry name" value="DEXHc_TRCF"/>
    <property type="match status" value="1"/>
</dbReference>
<evidence type="ECO:0000256" key="8">
    <source>
        <dbReference type="ARBA" id="ARBA00023204"/>
    </source>
</evidence>
<comment type="similarity">
    <text evidence="9">In the C-terminal section; belongs to the helicase family. RecG subfamily.</text>
</comment>
<dbReference type="Pfam" id="PF00270">
    <property type="entry name" value="DEAD"/>
    <property type="match status" value="1"/>
</dbReference>
<reference evidence="12 13" key="1">
    <citation type="submission" date="2020-08" db="EMBL/GenBank/DDBJ databases">
        <title>Genomic Encyclopedia of Type Strains, Phase IV (KMG-IV): sequencing the most valuable type-strain genomes for metagenomic binning, comparative biology and taxonomic classification.</title>
        <authorList>
            <person name="Goeker M."/>
        </authorList>
    </citation>
    <scope>NUCLEOTIDE SEQUENCE [LARGE SCALE GENOMIC DNA]</scope>
    <source>
        <strain evidence="12 13">DSM 102234</strain>
    </source>
</reference>
<keyword evidence="6 9" id="KW-0067">ATP-binding</keyword>
<dbReference type="Proteomes" id="UP000530268">
    <property type="component" value="Unassembled WGS sequence"/>
</dbReference>
<dbReference type="PANTHER" id="PTHR47964">
    <property type="entry name" value="ATP-DEPENDENT DNA HELICASE HOMOLOG RECG, CHLOROPLASTIC"/>
    <property type="match status" value="1"/>
</dbReference>
<comment type="function">
    <text evidence="9">Couples transcription and DNA repair by recognizing RNA polymerase (RNAP) stalled at DNA lesions. Mediates ATP-dependent release of RNAP and its truncated transcript from the DNA, and recruitment of nucleotide excision repair machinery to the damaged site.</text>
</comment>
<proteinExistence type="inferred from homology"/>
<dbReference type="InterPro" id="IPR003711">
    <property type="entry name" value="CarD-like/TRCF_RID"/>
</dbReference>
<dbReference type="InterPro" id="IPR005118">
    <property type="entry name" value="TRCF_C"/>
</dbReference>
<evidence type="ECO:0000259" key="10">
    <source>
        <dbReference type="PROSITE" id="PS51192"/>
    </source>
</evidence>
<dbReference type="Pfam" id="PF03461">
    <property type="entry name" value="TRCF"/>
    <property type="match status" value="1"/>
</dbReference>
<comment type="subcellular location">
    <subcellularLocation>
        <location evidence="9">Cytoplasm</location>
    </subcellularLocation>
</comment>
<feature type="domain" description="Helicase ATP-binding" evidence="10">
    <location>
        <begin position="619"/>
        <end position="780"/>
    </location>
</feature>
<dbReference type="Gene3D" id="3.40.50.11180">
    <property type="match status" value="1"/>
</dbReference>
<dbReference type="GO" id="GO:0005737">
    <property type="term" value="C:cytoplasm"/>
    <property type="evidence" value="ECO:0007669"/>
    <property type="project" value="UniProtKB-SubCell"/>
</dbReference>
<dbReference type="InterPro" id="IPR014001">
    <property type="entry name" value="Helicase_ATP-bd"/>
</dbReference>
<feature type="domain" description="Helicase C-terminal" evidence="11">
    <location>
        <begin position="801"/>
        <end position="955"/>
    </location>
</feature>
<dbReference type="PROSITE" id="PS51192">
    <property type="entry name" value="HELICASE_ATP_BIND_1"/>
    <property type="match status" value="1"/>
</dbReference>
<dbReference type="PROSITE" id="PS51194">
    <property type="entry name" value="HELICASE_CTER"/>
    <property type="match status" value="1"/>
</dbReference>
<dbReference type="SMART" id="SM00487">
    <property type="entry name" value="DEXDc"/>
    <property type="match status" value="1"/>
</dbReference>
<name>A0A7W6E6T3_9RHOB</name>
<evidence type="ECO:0000256" key="5">
    <source>
        <dbReference type="ARBA" id="ARBA00022806"/>
    </source>
</evidence>
<dbReference type="SUPFAM" id="SSF141259">
    <property type="entry name" value="CarD-like"/>
    <property type="match status" value="1"/>
</dbReference>
<dbReference type="GO" id="GO:0016787">
    <property type="term" value="F:hydrolase activity"/>
    <property type="evidence" value="ECO:0007669"/>
    <property type="project" value="UniProtKB-KW"/>
</dbReference>
<evidence type="ECO:0000259" key="11">
    <source>
        <dbReference type="PROSITE" id="PS51194"/>
    </source>
</evidence>
<dbReference type="AlphaFoldDB" id="A0A7W6E6T3"/>
<dbReference type="SUPFAM" id="SSF143517">
    <property type="entry name" value="TRCF domain-like"/>
    <property type="match status" value="1"/>
</dbReference>
<dbReference type="InterPro" id="IPR001650">
    <property type="entry name" value="Helicase_C-like"/>
</dbReference>
<dbReference type="HAMAP" id="MF_00969">
    <property type="entry name" value="TRCF"/>
    <property type="match status" value="1"/>
</dbReference>
<dbReference type="GO" id="GO:0006355">
    <property type="term" value="P:regulation of DNA-templated transcription"/>
    <property type="evidence" value="ECO:0007669"/>
    <property type="project" value="UniProtKB-UniRule"/>
</dbReference>
<evidence type="ECO:0000256" key="9">
    <source>
        <dbReference type="HAMAP-Rule" id="MF_00969"/>
    </source>
</evidence>
<dbReference type="SMART" id="SM01058">
    <property type="entry name" value="CarD_TRCF"/>
    <property type="match status" value="1"/>
</dbReference>
<evidence type="ECO:0000313" key="12">
    <source>
        <dbReference type="EMBL" id="MBB3994496.1"/>
    </source>
</evidence>
<keyword evidence="7 9" id="KW-0238">DNA-binding</keyword>
<evidence type="ECO:0000256" key="3">
    <source>
        <dbReference type="ARBA" id="ARBA00022763"/>
    </source>
</evidence>
<comment type="similarity">
    <text evidence="9">In the N-terminal section; belongs to the UvrB family.</text>
</comment>
<evidence type="ECO:0000256" key="2">
    <source>
        <dbReference type="ARBA" id="ARBA00022741"/>
    </source>
</evidence>
<dbReference type="RefSeq" id="WP_184565589.1">
    <property type="nucleotide sequence ID" value="NZ_JACIEI010000006.1"/>
</dbReference>
<dbReference type="InterPro" id="IPR004576">
    <property type="entry name" value="Mfd"/>
</dbReference>
<organism evidence="12 13">
    <name type="scientific">Sulfitobacter undariae</name>
    <dbReference type="NCBI Taxonomy" id="1563671"/>
    <lineage>
        <taxon>Bacteria</taxon>
        <taxon>Pseudomonadati</taxon>
        <taxon>Pseudomonadota</taxon>
        <taxon>Alphaproteobacteria</taxon>
        <taxon>Rhodobacterales</taxon>
        <taxon>Roseobacteraceae</taxon>
        <taxon>Sulfitobacter</taxon>
    </lineage>
</organism>
<protein>
    <recommendedName>
        <fullName evidence="9">Transcription-repair-coupling factor</fullName>
        <shortName evidence="9">TRCF</shortName>
        <ecNumber evidence="9">3.6.4.-</ecNumber>
    </recommendedName>
</protein>
<evidence type="ECO:0000256" key="6">
    <source>
        <dbReference type="ARBA" id="ARBA00022840"/>
    </source>
</evidence>
<keyword evidence="2 9" id="KW-0547">Nucleotide-binding</keyword>
<keyword evidence="8 9" id="KW-0234">DNA repair</keyword>
<accession>A0A7W6E6T3</accession>
<dbReference type="SUPFAM" id="SSF52540">
    <property type="entry name" value="P-loop containing nucleoside triphosphate hydrolases"/>
    <property type="match status" value="4"/>
</dbReference>
<dbReference type="EMBL" id="JACIEI010000006">
    <property type="protein sequence ID" value="MBB3994496.1"/>
    <property type="molecule type" value="Genomic_DNA"/>
</dbReference>
<dbReference type="SMART" id="SM00982">
    <property type="entry name" value="TRCF"/>
    <property type="match status" value="1"/>
</dbReference>
<dbReference type="GO" id="GO:0003678">
    <property type="term" value="F:DNA helicase activity"/>
    <property type="evidence" value="ECO:0007669"/>
    <property type="project" value="TreeGrafter"/>
</dbReference>
<dbReference type="GO" id="GO:0003684">
    <property type="term" value="F:damaged DNA binding"/>
    <property type="evidence" value="ECO:0007669"/>
    <property type="project" value="InterPro"/>
</dbReference>